<evidence type="ECO:0000256" key="11">
    <source>
        <dbReference type="ARBA" id="ARBA00049494"/>
    </source>
</evidence>
<comment type="similarity">
    <text evidence="2">Belongs to the RibF family.</text>
</comment>
<comment type="caution">
    <text evidence="13">The sequence shown here is derived from an EMBL/GenBank/DDBJ whole genome shotgun (WGS) entry which is preliminary data.</text>
</comment>
<dbReference type="OrthoDB" id="9803667at2"/>
<dbReference type="GO" id="GO:0009231">
    <property type="term" value="P:riboflavin biosynthetic process"/>
    <property type="evidence" value="ECO:0007669"/>
    <property type="project" value="InterPro"/>
</dbReference>
<dbReference type="SUPFAM" id="SSF52374">
    <property type="entry name" value="Nucleotidylyl transferase"/>
    <property type="match status" value="1"/>
</dbReference>
<dbReference type="InterPro" id="IPR023468">
    <property type="entry name" value="Riboflavin_kinase"/>
</dbReference>
<gene>
    <name evidence="13" type="ORF">E1181_15925</name>
</gene>
<dbReference type="UniPathway" id="UPA00277">
    <property type="reaction ID" value="UER00407"/>
</dbReference>
<reference evidence="13 14" key="1">
    <citation type="submission" date="2019-03" db="EMBL/GenBank/DDBJ databases">
        <title>Draft genome sequences of novel Actinobacteria.</title>
        <authorList>
            <person name="Sahin N."/>
            <person name="Ay H."/>
            <person name="Saygin H."/>
        </authorList>
    </citation>
    <scope>NUCLEOTIDE SEQUENCE [LARGE SCALE GENOMIC DNA]</scope>
    <source>
        <strain evidence="13 14">16K309</strain>
    </source>
</reference>
<evidence type="ECO:0000256" key="2">
    <source>
        <dbReference type="ARBA" id="ARBA00010214"/>
    </source>
</evidence>
<dbReference type="Pfam" id="PF06574">
    <property type="entry name" value="FAD_syn"/>
    <property type="match status" value="1"/>
</dbReference>
<keyword evidence="14" id="KW-1185">Reference proteome</keyword>
<evidence type="ECO:0000259" key="12">
    <source>
        <dbReference type="Pfam" id="PF06574"/>
    </source>
</evidence>
<comment type="catalytic activity">
    <reaction evidence="11">
        <text>FMN + ATP + H(+) = FAD + diphosphate</text>
        <dbReference type="Rhea" id="RHEA:17237"/>
        <dbReference type="ChEBI" id="CHEBI:15378"/>
        <dbReference type="ChEBI" id="CHEBI:30616"/>
        <dbReference type="ChEBI" id="CHEBI:33019"/>
        <dbReference type="ChEBI" id="CHEBI:57692"/>
        <dbReference type="ChEBI" id="CHEBI:58210"/>
        <dbReference type="EC" id="2.7.7.2"/>
    </reaction>
</comment>
<proteinExistence type="inferred from homology"/>
<protein>
    <recommendedName>
        <fullName evidence="3">FAD synthase</fullName>
        <ecNumber evidence="3">2.7.7.2</ecNumber>
    </recommendedName>
</protein>
<dbReference type="CDD" id="cd02064">
    <property type="entry name" value="FAD_synthetase_N"/>
    <property type="match status" value="1"/>
</dbReference>
<dbReference type="InterPro" id="IPR015864">
    <property type="entry name" value="FAD_synthase"/>
</dbReference>
<evidence type="ECO:0000256" key="1">
    <source>
        <dbReference type="ARBA" id="ARBA00004726"/>
    </source>
</evidence>
<dbReference type="Gene3D" id="3.40.50.620">
    <property type="entry name" value="HUPs"/>
    <property type="match status" value="1"/>
</dbReference>
<keyword evidence="5" id="KW-0288">FMN</keyword>
<organism evidence="13 14">
    <name type="scientific">Saccharopolyspora terrae</name>
    <dbReference type="NCBI Taxonomy" id="2530384"/>
    <lineage>
        <taxon>Bacteria</taxon>
        <taxon>Bacillati</taxon>
        <taxon>Actinomycetota</taxon>
        <taxon>Actinomycetes</taxon>
        <taxon>Pseudonocardiales</taxon>
        <taxon>Pseudonocardiaceae</taxon>
        <taxon>Saccharopolyspora</taxon>
    </lineage>
</organism>
<dbReference type="FunFam" id="3.40.50.620:FF:000021">
    <property type="entry name" value="Riboflavin biosynthesis protein"/>
    <property type="match status" value="1"/>
</dbReference>
<sequence>MWRGLSDVPADWPSCAVTIGVFDGVHRGHAWLIENTLRAAAESDLPAVLVTFDPHPARVLGLPRDTSALSSIERRAGIARELGVDRVCVLPFTLELARMSPAEFIENVLVNALHARSVVVGANFTFGHRGAGDVDTLRSLGTRHGFTTRGVHLMPVNGADCSSTHIRGCLQRGDLLAATRALGRPHEVEGVLTGGHEVALPEGTALPCAGRYAGLAAGRTVELVVTGSPRHDSDALRLRCLDGPGAPGETVRVQFLEKIGT</sequence>
<dbReference type="PANTHER" id="PTHR22749:SF6">
    <property type="entry name" value="RIBOFLAVIN KINASE"/>
    <property type="match status" value="1"/>
</dbReference>
<dbReference type="Proteomes" id="UP000295674">
    <property type="component" value="Unassembled WGS sequence"/>
</dbReference>
<keyword evidence="9" id="KW-0274">FAD</keyword>
<dbReference type="GO" id="GO:0009398">
    <property type="term" value="P:FMN biosynthetic process"/>
    <property type="evidence" value="ECO:0007669"/>
    <property type="project" value="TreeGrafter"/>
</dbReference>
<dbReference type="GO" id="GO:0008531">
    <property type="term" value="F:riboflavin kinase activity"/>
    <property type="evidence" value="ECO:0007669"/>
    <property type="project" value="TreeGrafter"/>
</dbReference>
<dbReference type="EMBL" id="SMKS01000025">
    <property type="protein sequence ID" value="TDD05219.1"/>
    <property type="molecule type" value="Genomic_DNA"/>
</dbReference>
<evidence type="ECO:0000256" key="10">
    <source>
        <dbReference type="ARBA" id="ARBA00022840"/>
    </source>
</evidence>
<feature type="domain" description="FAD synthetase" evidence="12">
    <location>
        <begin position="10"/>
        <end position="164"/>
    </location>
</feature>
<keyword evidence="8" id="KW-0547">Nucleotide-binding</keyword>
<evidence type="ECO:0000256" key="7">
    <source>
        <dbReference type="ARBA" id="ARBA00022695"/>
    </source>
</evidence>
<evidence type="ECO:0000256" key="6">
    <source>
        <dbReference type="ARBA" id="ARBA00022679"/>
    </source>
</evidence>
<dbReference type="EC" id="2.7.7.2" evidence="3"/>
<keyword evidence="7" id="KW-0548">Nucleotidyltransferase</keyword>
<dbReference type="GO" id="GO:0005524">
    <property type="term" value="F:ATP binding"/>
    <property type="evidence" value="ECO:0007669"/>
    <property type="project" value="UniProtKB-KW"/>
</dbReference>
<dbReference type="GO" id="GO:0003919">
    <property type="term" value="F:FMN adenylyltransferase activity"/>
    <property type="evidence" value="ECO:0007669"/>
    <property type="project" value="UniProtKB-EC"/>
</dbReference>
<dbReference type="InterPro" id="IPR014729">
    <property type="entry name" value="Rossmann-like_a/b/a_fold"/>
</dbReference>
<evidence type="ECO:0000256" key="3">
    <source>
        <dbReference type="ARBA" id="ARBA00012393"/>
    </source>
</evidence>
<evidence type="ECO:0000256" key="8">
    <source>
        <dbReference type="ARBA" id="ARBA00022741"/>
    </source>
</evidence>
<evidence type="ECO:0000313" key="13">
    <source>
        <dbReference type="EMBL" id="TDD05219.1"/>
    </source>
</evidence>
<keyword evidence="4" id="KW-0285">Flavoprotein</keyword>
<comment type="pathway">
    <text evidence="1">Cofactor biosynthesis; FAD biosynthesis; FAD from FMN: step 1/1.</text>
</comment>
<evidence type="ECO:0000313" key="14">
    <source>
        <dbReference type="Proteomes" id="UP000295674"/>
    </source>
</evidence>
<keyword evidence="6 13" id="KW-0808">Transferase</keyword>
<dbReference type="AlphaFoldDB" id="A0A4R4VHS4"/>
<name>A0A4R4VHS4_9PSEU</name>
<dbReference type="GO" id="GO:0006747">
    <property type="term" value="P:FAD biosynthetic process"/>
    <property type="evidence" value="ECO:0007669"/>
    <property type="project" value="UniProtKB-UniPathway"/>
</dbReference>
<keyword evidence="10" id="KW-0067">ATP-binding</keyword>
<accession>A0A4R4VHS4</accession>
<dbReference type="PANTHER" id="PTHR22749">
    <property type="entry name" value="RIBOFLAVIN KINASE/FMN ADENYLYLTRANSFERASE"/>
    <property type="match status" value="1"/>
</dbReference>
<evidence type="ECO:0000256" key="9">
    <source>
        <dbReference type="ARBA" id="ARBA00022827"/>
    </source>
</evidence>
<evidence type="ECO:0000256" key="5">
    <source>
        <dbReference type="ARBA" id="ARBA00022643"/>
    </source>
</evidence>
<evidence type="ECO:0000256" key="4">
    <source>
        <dbReference type="ARBA" id="ARBA00022630"/>
    </source>
</evidence>